<dbReference type="OrthoDB" id="9978298at2759"/>
<evidence type="ECO:0000256" key="3">
    <source>
        <dbReference type="ARBA" id="ARBA00022833"/>
    </source>
</evidence>
<keyword evidence="1" id="KW-0479">Metal-binding</keyword>
<dbReference type="PANTHER" id="PTHR46453">
    <property type="entry name" value="PROTEIN KINASE C-BINDING PROTEIN 1"/>
    <property type="match status" value="1"/>
</dbReference>
<dbReference type="GO" id="GO:0003714">
    <property type="term" value="F:transcription corepressor activity"/>
    <property type="evidence" value="ECO:0007669"/>
    <property type="project" value="TreeGrafter"/>
</dbReference>
<keyword evidence="7" id="KW-1185">Reference proteome</keyword>
<dbReference type="Gene3D" id="1.10.238.10">
    <property type="entry name" value="EF-hand"/>
    <property type="match status" value="1"/>
</dbReference>
<evidence type="ECO:0000313" key="7">
    <source>
        <dbReference type="Proteomes" id="UP000281406"/>
    </source>
</evidence>
<feature type="region of interest" description="Disordered" evidence="4">
    <location>
        <begin position="211"/>
        <end position="230"/>
    </location>
</feature>
<dbReference type="InterPro" id="IPR011011">
    <property type="entry name" value="Znf_FYVE_PHD"/>
</dbReference>
<dbReference type="PROSITE" id="PS50222">
    <property type="entry name" value="EF_HAND_2"/>
    <property type="match status" value="1"/>
</dbReference>
<feature type="compositionally biased region" description="Low complexity" evidence="4">
    <location>
        <begin position="215"/>
        <end position="228"/>
    </location>
</feature>
<feature type="compositionally biased region" description="Basic and acidic residues" evidence="4">
    <location>
        <begin position="84"/>
        <end position="111"/>
    </location>
</feature>
<reference evidence="6 7" key="1">
    <citation type="submission" date="2018-10" db="EMBL/GenBank/DDBJ databases">
        <title>Genome assembly for a Yunnan-Guizhou Plateau 3E fish, Anabarilius grahami (Regan), and its evolutionary and genetic applications.</title>
        <authorList>
            <person name="Jiang W."/>
        </authorList>
    </citation>
    <scope>NUCLEOTIDE SEQUENCE [LARGE SCALE GENOMIC DNA]</scope>
    <source>
        <strain evidence="6">AG-KIZ</strain>
        <tissue evidence="6">Muscle</tissue>
    </source>
</reference>
<dbReference type="GO" id="GO:0005509">
    <property type="term" value="F:calcium ion binding"/>
    <property type="evidence" value="ECO:0007669"/>
    <property type="project" value="InterPro"/>
</dbReference>
<keyword evidence="2" id="KW-0863">Zinc-finger</keyword>
<dbReference type="PANTHER" id="PTHR46453:SF4">
    <property type="entry name" value="PHD FINGER PROTEIN 24"/>
    <property type="match status" value="1"/>
</dbReference>
<feature type="compositionally biased region" description="Basic and acidic residues" evidence="4">
    <location>
        <begin position="567"/>
        <end position="577"/>
    </location>
</feature>
<dbReference type="SUPFAM" id="SSF57903">
    <property type="entry name" value="FYVE/PHD zinc finger"/>
    <property type="match status" value="1"/>
</dbReference>
<dbReference type="InterPro" id="IPR013083">
    <property type="entry name" value="Znf_RING/FYVE/PHD"/>
</dbReference>
<evidence type="ECO:0000256" key="1">
    <source>
        <dbReference type="ARBA" id="ARBA00022723"/>
    </source>
</evidence>
<dbReference type="InterPro" id="IPR011992">
    <property type="entry name" value="EF-hand-dom_pair"/>
</dbReference>
<dbReference type="AlphaFoldDB" id="A0A3N0XR96"/>
<dbReference type="InterPro" id="IPR002048">
    <property type="entry name" value="EF_hand_dom"/>
</dbReference>
<dbReference type="GO" id="GO:0008270">
    <property type="term" value="F:zinc ion binding"/>
    <property type="evidence" value="ECO:0007669"/>
    <property type="project" value="UniProtKB-KW"/>
</dbReference>
<keyword evidence="3" id="KW-0862">Zinc</keyword>
<dbReference type="Proteomes" id="UP000281406">
    <property type="component" value="Unassembled WGS sequence"/>
</dbReference>
<gene>
    <name evidence="6" type="ORF">DPX16_12525</name>
</gene>
<dbReference type="GO" id="GO:0005634">
    <property type="term" value="C:nucleus"/>
    <property type="evidence" value="ECO:0007669"/>
    <property type="project" value="TreeGrafter"/>
</dbReference>
<dbReference type="SUPFAM" id="SSF47473">
    <property type="entry name" value="EF-hand"/>
    <property type="match status" value="1"/>
</dbReference>
<dbReference type="Gene3D" id="3.30.40.10">
    <property type="entry name" value="Zinc/RING finger domain, C3HC4 (zinc finger)"/>
    <property type="match status" value="1"/>
</dbReference>
<evidence type="ECO:0000259" key="5">
    <source>
        <dbReference type="PROSITE" id="PS50222"/>
    </source>
</evidence>
<feature type="compositionally biased region" description="Polar residues" evidence="4">
    <location>
        <begin position="72"/>
        <end position="83"/>
    </location>
</feature>
<dbReference type="GO" id="GO:0005737">
    <property type="term" value="C:cytoplasm"/>
    <property type="evidence" value="ECO:0007669"/>
    <property type="project" value="TreeGrafter"/>
</dbReference>
<dbReference type="Pfam" id="PF16744">
    <property type="entry name" value="zf-RING_15"/>
    <property type="match status" value="1"/>
</dbReference>
<feature type="compositionally biased region" description="Basic and acidic residues" evidence="4">
    <location>
        <begin position="58"/>
        <end position="70"/>
    </location>
</feature>
<feature type="compositionally biased region" description="Low complexity" evidence="4">
    <location>
        <begin position="557"/>
        <end position="566"/>
    </location>
</feature>
<feature type="region of interest" description="Disordered" evidence="4">
    <location>
        <begin position="550"/>
        <end position="577"/>
    </location>
</feature>
<organism evidence="6 7">
    <name type="scientific">Anabarilius grahami</name>
    <name type="common">Kanglang fish</name>
    <name type="synonym">Barilius grahami</name>
    <dbReference type="NCBI Taxonomy" id="495550"/>
    <lineage>
        <taxon>Eukaryota</taxon>
        <taxon>Metazoa</taxon>
        <taxon>Chordata</taxon>
        <taxon>Craniata</taxon>
        <taxon>Vertebrata</taxon>
        <taxon>Euteleostomi</taxon>
        <taxon>Actinopterygii</taxon>
        <taxon>Neopterygii</taxon>
        <taxon>Teleostei</taxon>
        <taxon>Ostariophysi</taxon>
        <taxon>Cypriniformes</taxon>
        <taxon>Xenocyprididae</taxon>
        <taxon>Xenocypridinae</taxon>
        <taxon>Xenocypridinae incertae sedis</taxon>
        <taxon>Anabarilius</taxon>
    </lineage>
</organism>
<sequence length="616" mass="66236">MGVLMSKKQQVEKVQKCSVVVSAFKEGLKDRAAPAAAAQTEEVITENGDESAEASHQANKDHTEQKDIDSKPGSSPNQQASASSREEHKANQEAWGRLRDGKGVEPEDLKKAHQLTPPAFVRPKREVNDDQPVDVSLGQTEQPVNDEMCEVCEVWTADDLYPCRTCTRVFHDGCLQEMGCLSTEALQEMRETAHTTTGWSCYYCEETPGTTSEVTSRSTGSSGATGKSEVTSLITVGQPKNSWTGEDSWAGAGSGANSWVGAASGVDSWARADSGADSLTRVGLGIDSWAGVGSGADSWVGVGSGIDSLAGANSGVDSLTEEQSQSHTHGMAILVTGSSVDSVTTLETPGLETIAETPAARTNVNEVSSKLEISFKYLGPTLMASCTMFIMTGNCGVVFMMAGDSAVAAILADGLGLADILSTGSESCLVSDELLQYRHFVTKQLFERDLTDEEEEEVLAQFAALDPEKKGQIEWSDFLYHESLSVLQKFRTVNSLVRILTAKERDRARAIFQSVDQDKDGIITAGEARRAQTSWFHKINKESQSCNVSISHVGPISESSPASSSSERSRDKAMENDNRLTSYLGQLPEGERYLHPGRQAQQLSHAHPFATLTTAT</sequence>
<protein>
    <submittedName>
        <fullName evidence="6">PHD finger protein 24</fullName>
    </submittedName>
</protein>
<accession>A0A3N0XR96</accession>
<evidence type="ECO:0000256" key="4">
    <source>
        <dbReference type="SAM" id="MobiDB-lite"/>
    </source>
</evidence>
<feature type="compositionally biased region" description="Acidic residues" evidence="4">
    <location>
        <begin position="43"/>
        <end position="52"/>
    </location>
</feature>
<comment type="caution">
    <text evidence="6">The sequence shown here is derived from an EMBL/GenBank/DDBJ whole genome shotgun (WGS) entry which is preliminary data.</text>
</comment>
<feature type="domain" description="EF-hand" evidence="5">
    <location>
        <begin position="503"/>
        <end position="538"/>
    </location>
</feature>
<name>A0A3N0XR96_ANAGA</name>
<proteinExistence type="predicted"/>
<evidence type="ECO:0000256" key="2">
    <source>
        <dbReference type="ARBA" id="ARBA00022771"/>
    </source>
</evidence>
<dbReference type="EMBL" id="RJVU01063207">
    <property type="protein sequence ID" value="ROJ26363.1"/>
    <property type="molecule type" value="Genomic_DNA"/>
</dbReference>
<feature type="region of interest" description="Disordered" evidence="4">
    <location>
        <begin position="26"/>
        <end position="131"/>
    </location>
</feature>
<dbReference type="InterPro" id="IPR031946">
    <property type="entry name" value="KIAA1045_Zf_RING"/>
</dbReference>
<evidence type="ECO:0000313" key="6">
    <source>
        <dbReference type="EMBL" id="ROJ26363.1"/>
    </source>
</evidence>